<comment type="caution">
    <text evidence="4">The sequence shown here is derived from an EMBL/GenBank/DDBJ whole genome shotgun (WGS) entry which is preliminary data.</text>
</comment>
<protein>
    <recommendedName>
        <fullName evidence="3">VanZ-like domain-containing protein</fullName>
    </recommendedName>
</protein>
<dbReference type="Pfam" id="PF04892">
    <property type="entry name" value="VanZ"/>
    <property type="match status" value="1"/>
</dbReference>
<dbReference type="EMBL" id="JAQGDS010000001">
    <property type="protein sequence ID" value="KAJ6264674.1"/>
    <property type="molecule type" value="Genomic_DNA"/>
</dbReference>
<evidence type="ECO:0000256" key="1">
    <source>
        <dbReference type="SAM" id="MobiDB-lite"/>
    </source>
</evidence>
<dbReference type="PANTHER" id="PTHR28008:SF1">
    <property type="entry name" value="DOMAIN PROTEIN, PUTATIVE (AFU_ORTHOLOGUE AFUA_3G10980)-RELATED"/>
    <property type="match status" value="1"/>
</dbReference>
<feature type="transmembrane region" description="Helical" evidence="2">
    <location>
        <begin position="93"/>
        <end position="112"/>
    </location>
</feature>
<sequence>MTTKLSMEVFCTRSRLVSSQAGYTVREFKTLPVRCNAMEVNSAAFAALFLLSAYLGLAKDLSLPVPDKAAHAVSFFLMTLCFYWVLDTSRRRVVNFTLIIMFCVLGVGSEFVQSAVTSRSFDVYDILANLVGSTAALGLCMWYHKRMLDRKRQAKNASYHAVGNEEAELGIIEEEDEGDVDAQGQNGQPSSSTGPQINGETAAADK</sequence>
<gene>
    <name evidence="4" type="ORF">Dda_0823</name>
</gene>
<evidence type="ECO:0000313" key="4">
    <source>
        <dbReference type="EMBL" id="KAJ6264674.1"/>
    </source>
</evidence>
<keyword evidence="2" id="KW-0472">Membrane</keyword>
<feature type="transmembrane region" description="Helical" evidence="2">
    <location>
        <begin position="38"/>
        <end position="57"/>
    </location>
</feature>
<accession>A0AAD6J585</accession>
<evidence type="ECO:0000256" key="2">
    <source>
        <dbReference type="SAM" id="Phobius"/>
    </source>
</evidence>
<keyword evidence="2" id="KW-0812">Transmembrane</keyword>
<organism evidence="4 5">
    <name type="scientific">Drechslerella dactyloides</name>
    <name type="common">Nematode-trapping fungus</name>
    <name type="synonym">Arthrobotrys dactyloides</name>
    <dbReference type="NCBI Taxonomy" id="74499"/>
    <lineage>
        <taxon>Eukaryota</taxon>
        <taxon>Fungi</taxon>
        <taxon>Dikarya</taxon>
        <taxon>Ascomycota</taxon>
        <taxon>Pezizomycotina</taxon>
        <taxon>Orbiliomycetes</taxon>
        <taxon>Orbiliales</taxon>
        <taxon>Orbiliaceae</taxon>
        <taxon>Drechslerella</taxon>
    </lineage>
</organism>
<dbReference type="NCBIfam" id="NF037970">
    <property type="entry name" value="vanZ_1"/>
    <property type="match status" value="1"/>
</dbReference>
<dbReference type="AlphaFoldDB" id="A0AAD6J585"/>
<name>A0AAD6J585_DREDA</name>
<feature type="domain" description="VanZ-like" evidence="3">
    <location>
        <begin position="70"/>
        <end position="142"/>
    </location>
</feature>
<keyword evidence="5" id="KW-1185">Reference proteome</keyword>
<evidence type="ECO:0000259" key="3">
    <source>
        <dbReference type="Pfam" id="PF04892"/>
    </source>
</evidence>
<dbReference type="Proteomes" id="UP001221413">
    <property type="component" value="Unassembled WGS sequence"/>
</dbReference>
<evidence type="ECO:0000313" key="5">
    <source>
        <dbReference type="Proteomes" id="UP001221413"/>
    </source>
</evidence>
<dbReference type="InterPro" id="IPR006976">
    <property type="entry name" value="VanZ-like"/>
</dbReference>
<dbReference type="PANTHER" id="PTHR28008">
    <property type="entry name" value="DOMAIN PROTEIN, PUTATIVE (AFU_ORTHOLOGUE AFUA_3G10980)-RELATED"/>
    <property type="match status" value="1"/>
</dbReference>
<feature type="region of interest" description="Disordered" evidence="1">
    <location>
        <begin position="173"/>
        <end position="206"/>
    </location>
</feature>
<feature type="transmembrane region" description="Helical" evidence="2">
    <location>
        <begin position="124"/>
        <end position="143"/>
    </location>
</feature>
<reference evidence="4" key="1">
    <citation type="submission" date="2023-01" db="EMBL/GenBank/DDBJ databases">
        <title>The chitinases involved in constricting ring structure development in the nematode-trapping fungus Drechslerella dactyloides.</title>
        <authorList>
            <person name="Wang R."/>
            <person name="Zhang L."/>
            <person name="Tang P."/>
            <person name="Li S."/>
            <person name="Liang L."/>
        </authorList>
    </citation>
    <scope>NUCLEOTIDE SEQUENCE</scope>
    <source>
        <strain evidence="4">YMF1.00031</strain>
    </source>
</reference>
<proteinExistence type="predicted"/>
<feature type="transmembrane region" description="Helical" evidence="2">
    <location>
        <begin position="69"/>
        <end position="86"/>
    </location>
</feature>
<keyword evidence="2" id="KW-1133">Transmembrane helix</keyword>
<feature type="compositionally biased region" description="Polar residues" evidence="1">
    <location>
        <begin position="183"/>
        <end position="199"/>
    </location>
</feature>